<evidence type="ECO:0000313" key="3">
    <source>
        <dbReference type="EMBL" id="SEM59473.1"/>
    </source>
</evidence>
<dbReference type="PANTHER" id="PTHR46401:SF2">
    <property type="entry name" value="GLYCOSYLTRANSFERASE WBBK-RELATED"/>
    <property type="match status" value="1"/>
</dbReference>
<dbReference type="PANTHER" id="PTHR46401">
    <property type="entry name" value="GLYCOSYLTRANSFERASE WBBK-RELATED"/>
    <property type="match status" value="1"/>
</dbReference>
<feature type="domain" description="Glycosyl transferase family 1" evidence="2">
    <location>
        <begin position="205"/>
        <end position="351"/>
    </location>
</feature>
<dbReference type="Proteomes" id="UP000182719">
    <property type="component" value="Unassembled WGS sequence"/>
</dbReference>
<dbReference type="EMBL" id="FOAP01000019">
    <property type="protein sequence ID" value="SEM59473.1"/>
    <property type="molecule type" value="Genomic_DNA"/>
</dbReference>
<evidence type="ECO:0000259" key="2">
    <source>
        <dbReference type="Pfam" id="PF00534"/>
    </source>
</evidence>
<dbReference type="Pfam" id="PF00534">
    <property type="entry name" value="Glycos_transf_1"/>
    <property type="match status" value="1"/>
</dbReference>
<proteinExistence type="predicted"/>
<organism evidence="3 4">
    <name type="scientific">Stigmatella aurantiaca</name>
    <dbReference type="NCBI Taxonomy" id="41"/>
    <lineage>
        <taxon>Bacteria</taxon>
        <taxon>Pseudomonadati</taxon>
        <taxon>Myxococcota</taxon>
        <taxon>Myxococcia</taxon>
        <taxon>Myxococcales</taxon>
        <taxon>Cystobacterineae</taxon>
        <taxon>Archangiaceae</taxon>
        <taxon>Stigmatella</taxon>
    </lineage>
</organism>
<dbReference type="RefSeq" id="WP_083423449.1">
    <property type="nucleotide sequence ID" value="NZ_FOAP01000019.1"/>
</dbReference>
<name>A0A1H7ZMG8_STIAU</name>
<dbReference type="GO" id="GO:0016757">
    <property type="term" value="F:glycosyltransferase activity"/>
    <property type="evidence" value="ECO:0007669"/>
    <property type="project" value="InterPro"/>
</dbReference>
<dbReference type="CDD" id="cd03809">
    <property type="entry name" value="GT4_MtfB-like"/>
    <property type="match status" value="1"/>
</dbReference>
<dbReference type="SUPFAM" id="SSF53756">
    <property type="entry name" value="UDP-Glycosyltransferase/glycogen phosphorylase"/>
    <property type="match status" value="1"/>
</dbReference>
<dbReference type="AlphaFoldDB" id="A0A1H7ZMG8"/>
<gene>
    <name evidence="3" type="ORF">SAMN05444354_11958</name>
</gene>
<dbReference type="OrthoDB" id="9767517at2"/>
<keyword evidence="1 3" id="KW-0808">Transferase</keyword>
<evidence type="ECO:0000313" key="4">
    <source>
        <dbReference type="Proteomes" id="UP000182719"/>
    </source>
</evidence>
<accession>A0A1H7ZMG8</accession>
<evidence type="ECO:0000256" key="1">
    <source>
        <dbReference type="ARBA" id="ARBA00022679"/>
    </source>
</evidence>
<dbReference type="GO" id="GO:0009103">
    <property type="term" value="P:lipopolysaccharide biosynthetic process"/>
    <property type="evidence" value="ECO:0007669"/>
    <property type="project" value="TreeGrafter"/>
</dbReference>
<sequence>MSMASPLKLALLMDPREEGWPSMDLVGEALLEGLSARPQEVAVTGVRPSLHRVVRHLPKVGSRNAAFNADRLLTRFGAYPLRALLARSRYEAFHVVDHTYAQLVHALPAGRTGVYCHDIDAFRSVLEPAREPRPAWFRGMARVTLRGLERAAIVFHSTQAVRTQLLAHGVVDAERLVWAPYGVSPEYRPEPSPGDASEAILAPLGGRPFLLHVSSAIPRKRLDVLFDVFAALRARHPELRLVQQGGALTPAQREQVARLGIGDALLQPPKVDRATLAGMYRRAWAVLVPSEAEGFGLPVIEALACGARVIASGLDVLKEVGGEACTYCPVAQVDAWVETLDALLSERQQSPSREARLARASRFTWEAHARTVLEAYLHLLRPGFSKRETKDGTR</sequence>
<keyword evidence="4" id="KW-1185">Reference proteome</keyword>
<protein>
    <submittedName>
        <fullName evidence="3">Glycosyltransferase involved in cell wall bisynthesis</fullName>
    </submittedName>
</protein>
<dbReference type="InterPro" id="IPR001296">
    <property type="entry name" value="Glyco_trans_1"/>
</dbReference>
<dbReference type="Gene3D" id="3.40.50.2000">
    <property type="entry name" value="Glycogen Phosphorylase B"/>
    <property type="match status" value="2"/>
</dbReference>
<reference evidence="4" key="1">
    <citation type="submission" date="2016-10" db="EMBL/GenBank/DDBJ databases">
        <authorList>
            <person name="Varghese N."/>
            <person name="Submissions S."/>
        </authorList>
    </citation>
    <scope>NUCLEOTIDE SEQUENCE [LARGE SCALE GENOMIC DNA]</scope>
    <source>
        <strain evidence="4">DSM 17044</strain>
    </source>
</reference>